<evidence type="ECO:0000313" key="1">
    <source>
        <dbReference type="EMBL" id="CAI6377192.1"/>
    </source>
</evidence>
<protein>
    <recommendedName>
        <fullName evidence="3">DUF4371 domain-containing protein</fullName>
    </recommendedName>
</protein>
<dbReference type="SUPFAM" id="SSF53098">
    <property type="entry name" value="Ribonuclease H-like"/>
    <property type="match status" value="1"/>
</dbReference>
<accession>A0AAV0YAF8</accession>
<organism evidence="1 2">
    <name type="scientific">Macrosiphum euphorbiae</name>
    <name type="common">potato aphid</name>
    <dbReference type="NCBI Taxonomy" id="13131"/>
    <lineage>
        <taxon>Eukaryota</taxon>
        <taxon>Metazoa</taxon>
        <taxon>Ecdysozoa</taxon>
        <taxon>Arthropoda</taxon>
        <taxon>Hexapoda</taxon>
        <taxon>Insecta</taxon>
        <taxon>Pterygota</taxon>
        <taxon>Neoptera</taxon>
        <taxon>Paraneoptera</taxon>
        <taxon>Hemiptera</taxon>
        <taxon>Sternorrhyncha</taxon>
        <taxon>Aphidomorpha</taxon>
        <taxon>Aphidoidea</taxon>
        <taxon>Aphididae</taxon>
        <taxon>Macrosiphini</taxon>
        <taxon>Macrosiphum</taxon>
    </lineage>
</organism>
<dbReference type="InterPro" id="IPR012337">
    <property type="entry name" value="RNaseH-like_sf"/>
</dbReference>
<dbReference type="PANTHER" id="PTHR46289:SF14">
    <property type="entry name" value="DUF4371 DOMAIN-CONTAINING PROTEIN"/>
    <property type="match status" value="1"/>
</dbReference>
<proteinExistence type="predicted"/>
<keyword evidence="2" id="KW-1185">Reference proteome</keyword>
<sequence>MSGKGLAQVLLESLGNLGINLNYLRGEGYDGASAMRGLLNGVQAIIKQSYPLTLYIHCCSHSLNLAISDVCNIKSIRNAVGIIQTGCSFFNTPKRQALLQNSVGQNAPSSRKTKLKTLCPTRWVERHEAILVFLELFESIIDSLETISTWIDRETSSKASSILFSLKQGETVLSIHILV</sequence>
<dbReference type="AlphaFoldDB" id="A0AAV0YAF8"/>
<dbReference type="PANTHER" id="PTHR46289">
    <property type="entry name" value="52 KDA REPRESSOR OF THE INHIBITOR OF THE PROTEIN KINASE-LIKE PROTEIN-RELATED"/>
    <property type="match status" value="1"/>
</dbReference>
<dbReference type="InterPro" id="IPR052958">
    <property type="entry name" value="IFN-induced_PKR_regulator"/>
</dbReference>
<reference evidence="1 2" key="1">
    <citation type="submission" date="2023-01" db="EMBL/GenBank/DDBJ databases">
        <authorList>
            <person name="Whitehead M."/>
        </authorList>
    </citation>
    <scope>NUCLEOTIDE SEQUENCE [LARGE SCALE GENOMIC DNA]</scope>
</reference>
<dbReference type="EMBL" id="CARXXK010001666">
    <property type="protein sequence ID" value="CAI6377192.1"/>
    <property type="molecule type" value="Genomic_DNA"/>
</dbReference>
<dbReference type="Proteomes" id="UP001160148">
    <property type="component" value="Unassembled WGS sequence"/>
</dbReference>
<gene>
    <name evidence="1" type="ORF">MEUPH1_LOCUS30486</name>
</gene>
<comment type="caution">
    <text evidence="1">The sequence shown here is derived from an EMBL/GenBank/DDBJ whole genome shotgun (WGS) entry which is preliminary data.</text>
</comment>
<name>A0AAV0YAF8_9HEMI</name>
<evidence type="ECO:0008006" key="3">
    <source>
        <dbReference type="Google" id="ProtNLM"/>
    </source>
</evidence>
<evidence type="ECO:0000313" key="2">
    <source>
        <dbReference type="Proteomes" id="UP001160148"/>
    </source>
</evidence>